<dbReference type="InterPro" id="IPR008570">
    <property type="entry name" value="ESCRT-II_cplx_Vps25-sub"/>
</dbReference>
<evidence type="ECO:0000256" key="2">
    <source>
        <dbReference type="ARBA" id="ARBA00009674"/>
    </source>
</evidence>
<dbReference type="Gene3D" id="1.10.10.570">
    <property type="entry name" value="Winged helix' DNA-binding domain. Chain C. Domain 1"/>
    <property type="match status" value="1"/>
</dbReference>
<dbReference type="STRING" id="7266.A0A3B0JNS3"/>
<dbReference type="Proteomes" id="UP000268350">
    <property type="component" value="Unassembled WGS sequence"/>
</dbReference>
<reference evidence="9" key="1">
    <citation type="submission" date="2018-01" db="EMBL/GenBank/DDBJ databases">
        <authorList>
            <person name="Alioto T."/>
            <person name="Alioto T."/>
        </authorList>
    </citation>
    <scope>NUCLEOTIDE SEQUENCE [LARGE SCALE GENOMIC DNA]</scope>
</reference>
<evidence type="ECO:0000256" key="1">
    <source>
        <dbReference type="ARBA" id="ARBA00004496"/>
    </source>
</evidence>
<evidence type="ECO:0000313" key="8">
    <source>
        <dbReference type="EMBL" id="SPP74301.1"/>
    </source>
</evidence>
<comment type="similarity">
    <text evidence="2">Belongs to the VPS25 family.</text>
</comment>
<evidence type="ECO:0000256" key="7">
    <source>
        <dbReference type="ARBA" id="ARBA00030094"/>
    </source>
</evidence>
<dbReference type="GO" id="GO:0005198">
    <property type="term" value="F:structural molecule activity"/>
    <property type="evidence" value="ECO:0007669"/>
    <property type="project" value="TreeGrafter"/>
</dbReference>
<dbReference type="InterPro" id="IPR014041">
    <property type="entry name" value="ESCRT-II_cplx_Vps25-sub_N"/>
</dbReference>
<evidence type="ECO:0000256" key="4">
    <source>
        <dbReference type="ARBA" id="ARBA00022448"/>
    </source>
</evidence>
<keyword evidence="5" id="KW-0963">Cytoplasm</keyword>
<keyword evidence="9" id="KW-1185">Reference proteome</keyword>
<evidence type="ECO:0000256" key="3">
    <source>
        <dbReference type="ARBA" id="ARBA00017934"/>
    </source>
</evidence>
<dbReference type="SUPFAM" id="SSF46785">
    <property type="entry name" value="Winged helix' DNA-binding domain"/>
    <property type="match status" value="2"/>
</dbReference>
<dbReference type="EMBL" id="OUUW01000001">
    <property type="protein sequence ID" value="SPP74301.1"/>
    <property type="molecule type" value="Genomic_DNA"/>
</dbReference>
<dbReference type="FunFam" id="1.10.10.10:FF:000141">
    <property type="entry name" value="vacuolar protein-sorting-associated protein 25"/>
    <property type="match status" value="1"/>
</dbReference>
<dbReference type="InterPro" id="IPR036388">
    <property type="entry name" value="WH-like_DNA-bd_sf"/>
</dbReference>
<dbReference type="PANTHER" id="PTHR13149:SF0">
    <property type="entry name" value="VACUOLAR PROTEIN-SORTING-ASSOCIATED PROTEIN 25"/>
    <property type="match status" value="1"/>
</dbReference>
<dbReference type="GO" id="GO:0000814">
    <property type="term" value="C:ESCRT II complex"/>
    <property type="evidence" value="ECO:0007669"/>
    <property type="project" value="InterPro"/>
</dbReference>
<dbReference type="InterPro" id="IPR036390">
    <property type="entry name" value="WH_DNA-bd_sf"/>
</dbReference>
<gene>
    <name evidence="8" type="ORF">DGUA_6G001916</name>
</gene>
<name>A0A3B0JNS3_DROGU</name>
<dbReference type="GO" id="GO:0042803">
    <property type="term" value="F:protein homodimerization activity"/>
    <property type="evidence" value="ECO:0007669"/>
    <property type="project" value="TreeGrafter"/>
</dbReference>
<dbReference type="PANTHER" id="PTHR13149">
    <property type="entry name" value="VACUOLAR PROTEIN SORTING-ASSOCIATED PROTEIN VPS25"/>
    <property type="match status" value="1"/>
</dbReference>
<keyword evidence="6" id="KW-0653">Protein transport</keyword>
<comment type="subcellular location">
    <subcellularLocation>
        <location evidence="1">Cytoplasm</location>
    </subcellularLocation>
</comment>
<dbReference type="OMA" id="TRCLIMW"/>
<evidence type="ECO:0000256" key="6">
    <source>
        <dbReference type="ARBA" id="ARBA00022927"/>
    </source>
</evidence>
<proteinExistence type="inferred from homology"/>
<accession>A0A3B0JNS3</accession>
<dbReference type="GO" id="GO:0016236">
    <property type="term" value="P:macroautophagy"/>
    <property type="evidence" value="ECO:0007669"/>
    <property type="project" value="UniProtKB-ARBA"/>
</dbReference>
<organism evidence="8 9">
    <name type="scientific">Drosophila guanche</name>
    <name type="common">Fruit fly</name>
    <dbReference type="NCBI Taxonomy" id="7266"/>
    <lineage>
        <taxon>Eukaryota</taxon>
        <taxon>Metazoa</taxon>
        <taxon>Ecdysozoa</taxon>
        <taxon>Arthropoda</taxon>
        <taxon>Hexapoda</taxon>
        <taxon>Insecta</taxon>
        <taxon>Pterygota</taxon>
        <taxon>Neoptera</taxon>
        <taxon>Endopterygota</taxon>
        <taxon>Diptera</taxon>
        <taxon>Brachycera</taxon>
        <taxon>Muscomorpha</taxon>
        <taxon>Ephydroidea</taxon>
        <taxon>Drosophilidae</taxon>
        <taxon>Drosophila</taxon>
        <taxon>Sophophora</taxon>
    </lineage>
</organism>
<dbReference type="FunFam" id="1.10.10.570:FF:000003">
    <property type="entry name" value="Vacuolar protein-sorting-associated protein 25"/>
    <property type="match status" value="1"/>
</dbReference>
<evidence type="ECO:0000256" key="5">
    <source>
        <dbReference type="ARBA" id="ARBA00022490"/>
    </source>
</evidence>
<sequence>MTEFQWPWEYTFPPFFTLQPHEETRQQQLKVWTDLFLKYLKHTNKFSLSINEQSLPLFHNESIQRRLSPELILVILEELQRTGHAAALDKRRQEWQVYWYTLEEYGNMVYDWIQETGQTNSICTLYEIASGENSTQMDFHGVDESVLLSALRLLEEKGRCELIEMDGSHGVKFF</sequence>
<dbReference type="OrthoDB" id="245150at2759"/>
<protein>
    <recommendedName>
        <fullName evidence="3">Vacuolar protein-sorting-associated protein 25</fullName>
    </recommendedName>
    <alternativeName>
        <fullName evidence="7">ESCRT-II complex subunit VPS25</fullName>
    </alternativeName>
</protein>
<dbReference type="Pfam" id="PF05871">
    <property type="entry name" value="ESCRT-II"/>
    <property type="match status" value="1"/>
</dbReference>
<dbReference type="Gene3D" id="1.10.10.10">
    <property type="entry name" value="Winged helix-like DNA-binding domain superfamily/Winged helix DNA-binding domain"/>
    <property type="match status" value="1"/>
</dbReference>
<evidence type="ECO:0000313" key="9">
    <source>
        <dbReference type="Proteomes" id="UP000268350"/>
    </source>
</evidence>
<keyword evidence="4" id="KW-0813">Transport</keyword>
<dbReference type="AlphaFoldDB" id="A0A3B0JNS3"/>
<dbReference type="GO" id="GO:0043328">
    <property type="term" value="P:protein transport to vacuole involved in ubiquitin-dependent protein catabolic process via the multivesicular body sorting pathway"/>
    <property type="evidence" value="ECO:0007669"/>
    <property type="project" value="TreeGrafter"/>
</dbReference>